<keyword evidence="2" id="KW-1185">Reference proteome</keyword>
<name>A0AAN9JE80_CLITE</name>
<dbReference type="PANTHER" id="PTHR46512">
    <property type="entry name" value="PEPTIDYLPROLYL ISOMERASE"/>
    <property type="match status" value="1"/>
</dbReference>
<dbReference type="Proteomes" id="UP001359559">
    <property type="component" value="Unassembled WGS sequence"/>
</dbReference>
<proteinExistence type="predicted"/>
<protein>
    <submittedName>
        <fullName evidence="1">Uncharacterized protein</fullName>
    </submittedName>
</protein>
<dbReference type="Gene3D" id="1.25.40.10">
    <property type="entry name" value="Tetratricopeptide repeat domain"/>
    <property type="match status" value="1"/>
</dbReference>
<dbReference type="AlphaFoldDB" id="A0AAN9JE80"/>
<dbReference type="SUPFAM" id="SSF48452">
    <property type="entry name" value="TPR-like"/>
    <property type="match status" value="1"/>
</dbReference>
<reference evidence="1 2" key="1">
    <citation type="submission" date="2024-01" db="EMBL/GenBank/DDBJ databases">
        <title>The genomes of 5 underutilized Papilionoideae crops provide insights into root nodulation and disease resistance.</title>
        <authorList>
            <person name="Yuan L."/>
        </authorList>
    </citation>
    <scope>NUCLEOTIDE SEQUENCE [LARGE SCALE GENOMIC DNA]</scope>
    <source>
        <strain evidence="1">LY-2023</strain>
        <tissue evidence="1">Leaf</tissue>
    </source>
</reference>
<evidence type="ECO:0000313" key="1">
    <source>
        <dbReference type="EMBL" id="KAK7295659.1"/>
    </source>
</evidence>
<comment type="caution">
    <text evidence="1">The sequence shown here is derived from an EMBL/GenBank/DDBJ whole genome shotgun (WGS) entry which is preliminary data.</text>
</comment>
<accession>A0AAN9JE80</accession>
<dbReference type="InterPro" id="IPR050754">
    <property type="entry name" value="FKBP4/5/8-like"/>
</dbReference>
<gene>
    <name evidence="1" type="ORF">RJT34_18570</name>
</gene>
<sequence length="154" mass="17852">MEAFLAEKAVRITKARNLKGLAEEFFTSENYVEASKLFHQELIEEQEYKSLKIACLLNVGECKLRMEKPDEALLYYEKLIELGDGNVRAFYKRDRGFIEMKLLDLAAIDVRRLEELDPTCQEHKVEDAKNISHFWSEHLPVYVLCKLGPVLEAA</sequence>
<evidence type="ECO:0000313" key="2">
    <source>
        <dbReference type="Proteomes" id="UP001359559"/>
    </source>
</evidence>
<organism evidence="1 2">
    <name type="scientific">Clitoria ternatea</name>
    <name type="common">Butterfly pea</name>
    <dbReference type="NCBI Taxonomy" id="43366"/>
    <lineage>
        <taxon>Eukaryota</taxon>
        <taxon>Viridiplantae</taxon>
        <taxon>Streptophyta</taxon>
        <taxon>Embryophyta</taxon>
        <taxon>Tracheophyta</taxon>
        <taxon>Spermatophyta</taxon>
        <taxon>Magnoliopsida</taxon>
        <taxon>eudicotyledons</taxon>
        <taxon>Gunneridae</taxon>
        <taxon>Pentapetalae</taxon>
        <taxon>rosids</taxon>
        <taxon>fabids</taxon>
        <taxon>Fabales</taxon>
        <taxon>Fabaceae</taxon>
        <taxon>Papilionoideae</taxon>
        <taxon>50 kb inversion clade</taxon>
        <taxon>NPAAA clade</taxon>
        <taxon>indigoferoid/millettioid clade</taxon>
        <taxon>Phaseoleae</taxon>
        <taxon>Clitoria</taxon>
    </lineage>
</organism>
<dbReference type="EMBL" id="JAYKXN010000004">
    <property type="protein sequence ID" value="KAK7295659.1"/>
    <property type="molecule type" value="Genomic_DNA"/>
</dbReference>
<dbReference type="InterPro" id="IPR011990">
    <property type="entry name" value="TPR-like_helical_dom_sf"/>
</dbReference>